<name>A0A1H0FRR6_9HYPH</name>
<reference evidence="2 3" key="1">
    <citation type="submission" date="2016-10" db="EMBL/GenBank/DDBJ databases">
        <authorList>
            <person name="de Groot N.N."/>
        </authorList>
    </citation>
    <scope>NUCLEOTIDE SEQUENCE [LARGE SCALE GENOMIC DNA]</scope>
    <source>
        <strain evidence="3">L7-484,KACC 16230,DSM 25025</strain>
    </source>
</reference>
<feature type="transmembrane region" description="Helical" evidence="1">
    <location>
        <begin position="126"/>
        <end position="145"/>
    </location>
</feature>
<feature type="transmembrane region" description="Helical" evidence="1">
    <location>
        <begin position="34"/>
        <end position="54"/>
    </location>
</feature>
<feature type="transmembrane region" description="Helical" evidence="1">
    <location>
        <begin position="93"/>
        <end position="114"/>
    </location>
</feature>
<accession>A0A1H0FRR6</accession>
<evidence type="ECO:0000313" key="2">
    <source>
        <dbReference type="EMBL" id="SDN97169.1"/>
    </source>
</evidence>
<dbReference type="AlphaFoldDB" id="A0A1H0FRR6"/>
<dbReference type="EMBL" id="FNIT01000002">
    <property type="protein sequence ID" value="SDN97169.1"/>
    <property type="molecule type" value="Genomic_DNA"/>
</dbReference>
<dbReference type="InterPro" id="IPR006750">
    <property type="entry name" value="YdcZ"/>
</dbReference>
<keyword evidence="1" id="KW-1133">Transmembrane helix</keyword>
<dbReference type="Proteomes" id="UP000198793">
    <property type="component" value="Unassembled WGS sequence"/>
</dbReference>
<dbReference type="PANTHER" id="PTHR34821:SF2">
    <property type="entry name" value="INNER MEMBRANE PROTEIN YDCZ"/>
    <property type="match status" value="1"/>
</dbReference>
<keyword evidence="1" id="KW-0472">Membrane</keyword>
<dbReference type="PANTHER" id="PTHR34821">
    <property type="entry name" value="INNER MEMBRANE PROTEIN YDCZ"/>
    <property type="match status" value="1"/>
</dbReference>
<organism evidence="2 3">
    <name type="scientific">Aureimonas jatrophae</name>
    <dbReference type="NCBI Taxonomy" id="1166073"/>
    <lineage>
        <taxon>Bacteria</taxon>
        <taxon>Pseudomonadati</taxon>
        <taxon>Pseudomonadota</taxon>
        <taxon>Alphaproteobacteria</taxon>
        <taxon>Hyphomicrobiales</taxon>
        <taxon>Aurantimonadaceae</taxon>
        <taxon>Aureimonas</taxon>
    </lineage>
</organism>
<dbReference type="GO" id="GO:0005886">
    <property type="term" value="C:plasma membrane"/>
    <property type="evidence" value="ECO:0007669"/>
    <property type="project" value="TreeGrafter"/>
</dbReference>
<protein>
    <submittedName>
        <fullName evidence="2">Transporter family-2 protein</fullName>
    </submittedName>
</protein>
<feature type="transmembrane region" description="Helical" evidence="1">
    <location>
        <begin position="66"/>
        <end position="87"/>
    </location>
</feature>
<keyword evidence="1" id="KW-0812">Transmembrane</keyword>
<evidence type="ECO:0000256" key="1">
    <source>
        <dbReference type="SAM" id="Phobius"/>
    </source>
</evidence>
<gene>
    <name evidence="2" type="ORF">SAMN05192530_102637</name>
</gene>
<sequence>MINPVIGLLVIAGGALVAQNLLMANMVRSASSIVVVLATNSAVGLSALLTLLLVRDGFAGIAEAVGAFRPFHVLPGLLGSFFVFASIHGYQRLGPTATIATLVASQLIIGLAVDLARAPSFNLQQVAAPLLGAVLLVLGAGLVAAR</sequence>
<dbReference type="STRING" id="1166073.SAMN05192530_102637"/>
<dbReference type="Pfam" id="PF04657">
    <property type="entry name" value="DMT_YdcZ"/>
    <property type="match status" value="1"/>
</dbReference>
<proteinExistence type="predicted"/>
<evidence type="ECO:0000313" key="3">
    <source>
        <dbReference type="Proteomes" id="UP000198793"/>
    </source>
</evidence>
<keyword evidence="3" id="KW-1185">Reference proteome</keyword>